<evidence type="ECO:0000313" key="2">
    <source>
        <dbReference type="EMBL" id="KAJ7033707.1"/>
    </source>
</evidence>
<dbReference type="PANTHER" id="PTHR40462">
    <property type="entry name" value="CHROMOSOME 1, WHOLE GENOME SHOTGUN SEQUENCE"/>
    <property type="match status" value="1"/>
</dbReference>
<reference evidence="2" key="1">
    <citation type="submission" date="2023-03" db="EMBL/GenBank/DDBJ databases">
        <title>Massive genome expansion in bonnet fungi (Mycena s.s.) driven by repeated elements and novel gene families across ecological guilds.</title>
        <authorList>
            <consortium name="Lawrence Berkeley National Laboratory"/>
            <person name="Harder C.B."/>
            <person name="Miyauchi S."/>
            <person name="Viragh M."/>
            <person name="Kuo A."/>
            <person name="Thoen E."/>
            <person name="Andreopoulos B."/>
            <person name="Lu D."/>
            <person name="Skrede I."/>
            <person name="Drula E."/>
            <person name="Henrissat B."/>
            <person name="Morin E."/>
            <person name="Kohler A."/>
            <person name="Barry K."/>
            <person name="LaButti K."/>
            <person name="Morin E."/>
            <person name="Salamov A."/>
            <person name="Lipzen A."/>
            <person name="Mereny Z."/>
            <person name="Hegedus B."/>
            <person name="Baldrian P."/>
            <person name="Stursova M."/>
            <person name="Weitz H."/>
            <person name="Taylor A."/>
            <person name="Grigoriev I.V."/>
            <person name="Nagy L.G."/>
            <person name="Martin F."/>
            <person name="Kauserud H."/>
        </authorList>
    </citation>
    <scope>NUCLEOTIDE SEQUENCE</scope>
    <source>
        <strain evidence="2">CBHHK200</strain>
    </source>
</reference>
<organism evidence="2 3">
    <name type="scientific">Mycena alexandri</name>
    <dbReference type="NCBI Taxonomy" id="1745969"/>
    <lineage>
        <taxon>Eukaryota</taxon>
        <taxon>Fungi</taxon>
        <taxon>Dikarya</taxon>
        <taxon>Basidiomycota</taxon>
        <taxon>Agaricomycotina</taxon>
        <taxon>Agaricomycetes</taxon>
        <taxon>Agaricomycetidae</taxon>
        <taxon>Agaricales</taxon>
        <taxon>Marasmiineae</taxon>
        <taxon>Mycenaceae</taxon>
        <taxon>Mycena</taxon>
    </lineage>
</organism>
<comment type="caution">
    <text evidence="2">The sequence shown here is derived from an EMBL/GenBank/DDBJ whole genome shotgun (WGS) entry which is preliminary data.</text>
</comment>
<dbReference type="PANTHER" id="PTHR40462:SF1">
    <property type="entry name" value="EXPRESSED PROTEIN"/>
    <property type="match status" value="1"/>
</dbReference>
<name>A0AAD6SUK8_9AGAR</name>
<feature type="compositionally biased region" description="Low complexity" evidence="1">
    <location>
        <begin position="14"/>
        <end position="28"/>
    </location>
</feature>
<gene>
    <name evidence="2" type="ORF">C8F04DRAFT_1395886</name>
</gene>
<evidence type="ECO:0000256" key="1">
    <source>
        <dbReference type="SAM" id="MobiDB-lite"/>
    </source>
</evidence>
<dbReference type="Proteomes" id="UP001218188">
    <property type="component" value="Unassembled WGS sequence"/>
</dbReference>
<proteinExistence type="predicted"/>
<dbReference type="EMBL" id="JARJCM010000063">
    <property type="protein sequence ID" value="KAJ7033707.1"/>
    <property type="molecule type" value="Genomic_DNA"/>
</dbReference>
<evidence type="ECO:0000313" key="3">
    <source>
        <dbReference type="Proteomes" id="UP001218188"/>
    </source>
</evidence>
<feature type="region of interest" description="Disordered" evidence="1">
    <location>
        <begin position="1"/>
        <end position="37"/>
    </location>
</feature>
<dbReference type="AlphaFoldDB" id="A0AAD6SUK8"/>
<sequence length="84" mass="8718">MSNLLNKLSGGSTGNNTGVTGQQTTNNGMNGGGEDYLDKGLDFGEKKFGGGKELGRGTNEKITDAVRSGFEKVTGKDVPSKFSN</sequence>
<accession>A0AAD6SUK8</accession>
<keyword evidence="3" id="KW-1185">Reference proteome</keyword>
<protein>
    <submittedName>
        <fullName evidence="2">Uncharacterized protein</fullName>
    </submittedName>
</protein>